<comment type="caution">
    <text evidence="2">The sequence shown here is derived from an EMBL/GenBank/DDBJ whole genome shotgun (WGS) entry which is preliminary data.</text>
</comment>
<evidence type="ECO:0000313" key="2">
    <source>
        <dbReference type="EMBL" id="KAJ1080475.1"/>
    </source>
</evidence>
<feature type="non-terminal residue" evidence="2">
    <location>
        <position position="150"/>
    </location>
</feature>
<evidence type="ECO:0000313" key="3">
    <source>
        <dbReference type="Proteomes" id="UP001066276"/>
    </source>
</evidence>
<gene>
    <name evidence="2" type="ORF">NDU88_000674</name>
</gene>
<sequence>VCHLPADLMGQADYLSRLPGPLGLEQPHSREGLCSRTSIDAGPSTAAGAVREYPRGTRESAGRVTSDAEGVFCCQETNDGTYTEKDGETSETRSREEGTEETRTEEITPDARTTTRERERDQRAPPTPTEVKSGDRRAAGRVPGGAWPPQ</sequence>
<feature type="region of interest" description="Disordered" evidence="1">
    <location>
        <begin position="22"/>
        <end position="150"/>
    </location>
</feature>
<feature type="non-terminal residue" evidence="2">
    <location>
        <position position="1"/>
    </location>
</feature>
<feature type="compositionally biased region" description="Basic and acidic residues" evidence="1">
    <location>
        <begin position="113"/>
        <end position="123"/>
    </location>
</feature>
<name>A0AAV7KNE9_PLEWA</name>
<keyword evidence="3" id="KW-1185">Reference proteome</keyword>
<reference evidence="2" key="1">
    <citation type="journal article" date="2022" name="bioRxiv">
        <title>Sequencing and chromosome-scale assembly of the giantPleurodeles waltlgenome.</title>
        <authorList>
            <person name="Brown T."/>
            <person name="Elewa A."/>
            <person name="Iarovenko S."/>
            <person name="Subramanian E."/>
            <person name="Araus A.J."/>
            <person name="Petzold A."/>
            <person name="Susuki M."/>
            <person name="Suzuki K.-i.T."/>
            <person name="Hayashi T."/>
            <person name="Toyoda A."/>
            <person name="Oliveira C."/>
            <person name="Osipova E."/>
            <person name="Leigh N.D."/>
            <person name="Simon A."/>
            <person name="Yun M.H."/>
        </authorList>
    </citation>
    <scope>NUCLEOTIDE SEQUENCE</scope>
    <source>
        <strain evidence="2">20211129_DDA</strain>
        <tissue evidence="2">Liver</tissue>
    </source>
</reference>
<evidence type="ECO:0000256" key="1">
    <source>
        <dbReference type="SAM" id="MobiDB-lite"/>
    </source>
</evidence>
<dbReference type="EMBL" id="JANPWB010000016">
    <property type="protein sequence ID" value="KAJ1080475.1"/>
    <property type="molecule type" value="Genomic_DNA"/>
</dbReference>
<accession>A0AAV7KNE9</accession>
<feature type="compositionally biased region" description="Basic and acidic residues" evidence="1">
    <location>
        <begin position="82"/>
        <end position="106"/>
    </location>
</feature>
<organism evidence="2 3">
    <name type="scientific">Pleurodeles waltl</name>
    <name type="common">Iberian ribbed newt</name>
    <dbReference type="NCBI Taxonomy" id="8319"/>
    <lineage>
        <taxon>Eukaryota</taxon>
        <taxon>Metazoa</taxon>
        <taxon>Chordata</taxon>
        <taxon>Craniata</taxon>
        <taxon>Vertebrata</taxon>
        <taxon>Euteleostomi</taxon>
        <taxon>Amphibia</taxon>
        <taxon>Batrachia</taxon>
        <taxon>Caudata</taxon>
        <taxon>Salamandroidea</taxon>
        <taxon>Salamandridae</taxon>
        <taxon>Pleurodelinae</taxon>
        <taxon>Pleurodeles</taxon>
    </lineage>
</organism>
<proteinExistence type="predicted"/>
<protein>
    <submittedName>
        <fullName evidence="2">Uncharacterized protein</fullName>
    </submittedName>
</protein>
<feature type="compositionally biased region" description="Basic and acidic residues" evidence="1">
    <location>
        <begin position="52"/>
        <end position="61"/>
    </location>
</feature>
<dbReference type="Proteomes" id="UP001066276">
    <property type="component" value="Chromosome 12"/>
</dbReference>
<dbReference type="AlphaFoldDB" id="A0AAV7KNE9"/>